<organism evidence="2 3">
    <name type="scientific">Fluviicoccus keumensis</name>
    <dbReference type="NCBI Taxonomy" id="1435465"/>
    <lineage>
        <taxon>Bacteria</taxon>
        <taxon>Pseudomonadati</taxon>
        <taxon>Pseudomonadota</taxon>
        <taxon>Gammaproteobacteria</taxon>
        <taxon>Moraxellales</taxon>
        <taxon>Moraxellaceae</taxon>
        <taxon>Fluviicoccus</taxon>
    </lineage>
</organism>
<evidence type="ECO:0000313" key="2">
    <source>
        <dbReference type="EMBL" id="RZU46867.1"/>
    </source>
</evidence>
<gene>
    <name evidence="2" type="ORF">EV700_1252</name>
</gene>
<protein>
    <submittedName>
        <fullName evidence="2">Diguanylate cyclase with GAF sensor</fullName>
    </submittedName>
</protein>
<evidence type="ECO:0000313" key="3">
    <source>
        <dbReference type="Proteomes" id="UP000292423"/>
    </source>
</evidence>
<dbReference type="InterPro" id="IPR029016">
    <property type="entry name" value="GAF-like_dom_sf"/>
</dbReference>
<accession>A0A4Q7Z8N8</accession>
<dbReference type="PROSITE" id="PS50887">
    <property type="entry name" value="GGDEF"/>
    <property type="match status" value="1"/>
</dbReference>
<dbReference type="AlphaFoldDB" id="A0A4Q7Z8N8"/>
<dbReference type="InterPro" id="IPR003018">
    <property type="entry name" value="GAF"/>
</dbReference>
<dbReference type="InterPro" id="IPR000160">
    <property type="entry name" value="GGDEF_dom"/>
</dbReference>
<dbReference type="InterPro" id="IPR043128">
    <property type="entry name" value="Rev_trsase/Diguanyl_cyclase"/>
</dbReference>
<dbReference type="Pfam" id="PF00990">
    <property type="entry name" value="GGDEF"/>
    <property type="match status" value="1"/>
</dbReference>
<feature type="domain" description="GGDEF" evidence="1">
    <location>
        <begin position="194"/>
        <end position="320"/>
    </location>
</feature>
<proteinExistence type="predicted"/>
<dbReference type="SUPFAM" id="SSF55073">
    <property type="entry name" value="Nucleotide cyclase"/>
    <property type="match status" value="1"/>
</dbReference>
<dbReference type="Proteomes" id="UP000292423">
    <property type="component" value="Unassembled WGS sequence"/>
</dbReference>
<comment type="caution">
    <text evidence="2">The sequence shown here is derived from an EMBL/GenBank/DDBJ whole genome shotgun (WGS) entry which is preliminary data.</text>
</comment>
<dbReference type="NCBIfam" id="TIGR00254">
    <property type="entry name" value="GGDEF"/>
    <property type="match status" value="1"/>
</dbReference>
<dbReference type="EMBL" id="SHKX01000011">
    <property type="protein sequence ID" value="RZU46867.1"/>
    <property type="molecule type" value="Genomic_DNA"/>
</dbReference>
<dbReference type="SUPFAM" id="SSF55781">
    <property type="entry name" value="GAF domain-like"/>
    <property type="match status" value="1"/>
</dbReference>
<sequence length="320" mass="35709">MQVPDFPPDEDVRLRTLMSLNILDTLPEERFDRLTRLAQRVFRVPIALVSLIDSNRQWFKSCQGLEVRETPRDVSFCAHAILGNDLLVIPDAAADARFADNPLVTGEPCIRFYAGSPLKAPNGSLLGTLCVIDRQPREFSQEDRDALRDLAAIVEQELAILFLATMDELTGVCNRRGFMMLAPQVLKLCQRQLTPATLAFFDLDGLKPVNDRFGHGEGDVALTVFAAHLRRSLRASDLVARLGGDEFAALCIDTTREKVTTVIERLREGLEAHNREAERGYEIRFSCGVVQVDPENALSLDALLREGDVLMYESKAGRAR</sequence>
<dbReference type="PANTHER" id="PTHR43102:SF2">
    <property type="entry name" value="GAF DOMAIN-CONTAINING PROTEIN"/>
    <property type="match status" value="1"/>
</dbReference>
<dbReference type="Gene3D" id="3.30.70.270">
    <property type="match status" value="1"/>
</dbReference>
<dbReference type="SMART" id="SM00065">
    <property type="entry name" value="GAF"/>
    <property type="match status" value="1"/>
</dbReference>
<dbReference type="OrthoDB" id="9812358at2"/>
<reference evidence="2 3" key="1">
    <citation type="submission" date="2019-02" db="EMBL/GenBank/DDBJ databases">
        <title>Genomic Encyclopedia of Type Strains, Phase IV (KMG-IV): sequencing the most valuable type-strain genomes for metagenomic binning, comparative biology and taxonomic classification.</title>
        <authorList>
            <person name="Goeker M."/>
        </authorList>
    </citation>
    <scope>NUCLEOTIDE SEQUENCE [LARGE SCALE GENOMIC DNA]</scope>
    <source>
        <strain evidence="2 3">DSM 105135</strain>
    </source>
</reference>
<dbReference type="InterPro" id="IPR029787">
    <property type="entry name" value="Nucleotide_cyclase"/>
</dbReference>
<name>A0A4Q7Z8N8_9GAMM</name>
<dbReference type="RefSeq" id="WP_130411868.1">
    <property type="nucleotide sequence ID" value="NZ_SHKX01000011.1"/>
</dbReference>
<dbReference type="PANTHER" id="PTHR43102">
    <property type="entry name" value="SLR1143 PROTEIN"/>
    <property type="match status" value="1"/>
</dbReference>
<evidence type="ECO:0000259" key="1">
    <source>
        <dbReference type="PROSITE" id="PS50887"/>
    </source>
</evidence>
<keyword evidence="3" id="KW-1185">Reference proteome</keyword>
<dbReference type="SMART" id="SM00267">
    <property type="entry name" value="GGDEF"/>
    <property type="match status" value="1"/>
</dbReference>
<dbReference type="Pfam" id="PF01590">
    <property type="entry name" value="GAF"/>
    <property type="match status" value="1"/>
</dbReference>
<dbReference type="CDD" id="cd01949">
    <property type="entry name" value="GGDEF"/>
    <property type="match status" value="1"/>
</dbReference>
<dbReference type="Gene3D" id="3.30.450.40">
    <property type="match status" value="1"/>
</dbReference>